<evidence type="ECO:0000259" key="2">
    <source>
        <dbReference type="Pfam" id="PF01443"/>
    </source>
</evidence>
<dbReference type="GO" id="GO:0005524">
    <property type="term" value="F:ATP binding"/>
    <property type="evidence" value="ECO:0007669"/>
    <property type="project" value="InterPro"/>
</dbReference>
<keyword evidence="5" id="KW-1185">Reference proteome</keyword>
<dbReference type="Pfam" id="PF08751">
    <property type="entry name" value="TrwC"/>
    <property type="match status" value="1"/>
</dbReference>
<dbReference type="InterPro" id="IPR050534">
    <property type="entry name" value="Coronavir_polyprotein_1ab"/>
</dbReference>
<proteinExistence type="predicted"/>
<dbReference type="Proteomes" id="UP000467327">
    <property type="component" value="Chromosome"/>
</dbReference>
<feature type="region of interest" description="Disordered" evidence="1">
    <location>
        <begin position="918"/>
        <end position="949"/>
    </location>
</feature>
<dbReference type="KEGG" id="maic:MAIC_14020"/>
<dbReference type="Gene3D" id="3.40.50.300">
    <property type="entry name" value="P-loop containing nucleotide triphosphate hydrolases"/>
    <property type="match status" value="2"/>
</dbReference>
<feature type="domain" description="(+)RNA virus helicase C-terminal" evidence="2">
    <location>
        <begin position="764"/>
        <end position="829"/>
    </location>
</feature>
<feature type="region of interest" description="Disordered" evidence="1">
    <location>
        <begin position="841"/>
        <end position="862"/>
    </location>
</feature>
<sequence>MRSTPGGTARRAISGQAVINMLAIAKLSAWSINYYNDTARAAVDAQKASGGLGEYYTEHDTRTPVWLCAGDARRAAELVGLSDLERVGGEADPDVVKNWLVGGKAPNGASGRGFRNGSVHGFDLTFCAPKSVSLIRAIRADDVTDKAIADAHATAISEAMEYLATHAGYTRVHNPATGEKDLVRLPGLVAIAYQHETSRAGDPHLHTHVIVPNRQARGDGRLVSIDGTSLYHEAKAAGVIYQATLRRELHRSMGYEWLPVDPSTGMAEVAGIDPSSITAWSQRSSQLREWAAGNLAVNESREPTSSQLAAAQKATRPTKPEQLGWTELRAGWRTDERGLGIDGAAHRRARRNRMAASGPRFDRHRIADAAATIEKAAFTRADLVEVIGAQLPVDTARSPRELVEEAVDEIAVRLTAPREAHQREGHERFTLDLILAEEAAVLDLVDAHDPRSILSGLPDDIDGLSPDQQRAVVNIAVSPWLVQPLSAPAGAGKTTSMRALVAMAHRGRGSRVLVLAPTGNAVDVAVREGAGDTGYTIAKAVRDIDSQRLILSPRDLVIVDEAGMVGTDDLRRLLIATTTTGVKTVLVGDQHQLAPVKARGGMFAQLCTDLPWTQKLSEVWRMRDPEERSASLALRDGGPDPLRRAIEWYRKNHRLHAGDEVAMASAALTAYRCDIAAGKDSLLICDTKEMADAVNQRIHIETIDPNALAVAAARGHQIAVDDLVISRRNDPTIGVFDATDTTKHADPVRNGNRWRVYAIDPDGQRIAARRVSDGACTVFTGDYLREHITHGYAVTVHSAQGATADTTHAVLSENITRAVFYVAISRGRDANTAYFTEQLGTDQKAGPYSQPVPDNASRDPSRHAAQLVRRIVANDRDQARTAHDIAAEAPGDSVGLGHVSALQSRRLRQTSDRRFALQDWQRRRSGDTSEVQRGKSQSGQTTLDDGVEL</sequence>
<feature type="domain" description="TrwC relaxase" evidence="3">
    <location>
        <begin position="34"/>
        <end position="335"/>
    </location>
</feature>
<dbReference type="SUPFAM" id="SSF55464">
    <property type="entry name" value="Origin of replication-binding domain, RBD-like"/>
    <property type="match status" value="1"/>
</dbReference>
<dbReference type="SUPFAM" id="SSF52540">
    <property type="entry name" value="P-loop containing nucleoside triphosphate hydrolases"/>
    <property type="match status" value="2"/>
</dbReference>
<dbReference type="Pfam" id="PF01443">
    <property type="entry name" value="Viral_helicase1"/>
    <property type="match status" value="1"/>
</dbReference>
<organism evidence="4 5">
    <name type="scientific">Mycolicibacterium aichiense</name>
    <dbReference type="NCBI Taxonomy" id="1799"/>
    <lineage>
        <taxon>Bacteria</taxon>
        <taxon>Bacillati</taxon>
        <taxon>Actinomycetota</taxon>
        <taxon>Actinomycetes</taxon>
        <taxon>Mycobacteriales</taxon>
        <taxon>Mycobacteriaceae</taxon>
        <taxon>Mycolicibacterium</taxon>
    </lineage>
</organism>
<evidence type="ECO:0000313" key="5">
    <source>
        <dbReference type="Proteomes" id="UP000467327"/>
    </source>
</evidence>
<reference evidence="4 5" key="1">
    <citation type="journal article" date="2019" name="Emerg. Microbes Infect.">
        <title>Comprehensive subspecies identification of 175 nontuberculous mycobacteria species based on 7547 genomic profiles.</title>
        <authorList>
            <person name="Matsumoto Y."/>
            <person name="Kinjo T."/>
            <person name="Motooka D."/>
            <person name="Nabeya D."/>
            <person name="Jung N."/>
            <person name="Uechi K."/>
            <person name="Horii T."/>
            <person name="Iida T."/>
            <person name="Fujita J."/>
            <person name="Nakamura S."/>
        </authorList>
    </citation>
    <scope>NUCLEOTIDE SEQUENCE [LARGE SCALE GENOMIC DNA]</scope>
    <source>
        <strain evidence="4 5">JCM 6376</strain>
    </source>
</reference>
<dbReference type="InterPro" id="IPR027417">
    <property type="entry name" value="P-loop_NTPase"/>
</dbReference>
<dbReference type="CDD" id="cd18809">
    <property type="entry name" value="SF1_C_RecD"/>
    <property type="match status" value="1"/>
</dbReference>
<gene>
    <name evidence="4" type="ORF">MAIC_14020</name>
</gene>
<dbReference type="AlphaFoldDB" id="A0AAD1HKH7"/>
<dbReference type="InterPro" id="IPR014862">
    <property type="entry name" value="TrwC"/>
</dbReference>
<dbReference type="InterPro" id="IPR027351">
    <property type="entry name" value="(+)RNA_virus_helicase_core_dom"/>
</dbReference>
<evidence type="ECO:0000313" key="4">
    <source>
        <dbReference type="EMBL" id="BBX06599.1"/>
    </source>
</evidence>
<accession>A0AAD1HKH7</accession>
<evidence type="ECO:0000256" key="1">
    <source>
        <dbReference type="SAM" id="MobiDB-lite"/>
    </source>
</evidence>
<name>A0AAD1HKH7_9MYCO</name>
<feature type="compositionally biased region" description="Polar residues" evidence="1">
    <location>
        <begin position="934"/>
        <end position="943"/>
    </location>
</feature>
<dbReference type="EMBL" id="AP022561">
    <property type="protein sequence ID" value="BBX06599.1"/>
    <property type="molecule type" value="Genomic_DNA"/>
</dbReference>
<protein>
    <submittedName>
        <fullName evidence="4">TraA/ATP-dependent exoDNAse/relaxase</fullName>
    </submittedName>
</protein>
<evidence type="ECO:0000259" key="3">
    <source>
        <dbReference type="Pfam" id="PF08751"/>
    </source>
</evidence>
<dbReference type="PANTHER" id="PTHR43788">
    <property type="entry name" value="DNA2/NAM7 HELICASE FAMILY MEMBER"/>
    <property type="match status" value="1"/>
</dbReference>
<dbReference type="Pfam" id="PF13604">
    <property type="entry name" value="AAA_30"/>
    <property type="match status" value="1"/>
</dbReference>
<feature type="compositionally biased region" description="Basic and acidic residues" evidence="1">
    <location>
        <begin position="918"/>
        <end position="933"/>
    </location>
</feature>
<dbReference type="NCBIfam" id="NF041492">
    <property type="entry name" value="MobF"/>
    <property type="match status" value="1"/>
</dbReference>